<evidence type="ECO:0000256" key="4">
    <source>
        <dbReference type="ARBA" id="ARBA00022989"/>
    </source>
</evidence>
<organism evidence="9">
    <name type="scientific">Proboscia inermis</name>
    <dbReference type="NCBI Taxonomy" id="420281"/>
    <lineage>
        <taxon>Eukaryota</taxon>
        <taxon>Sar</taxon>
        <taxon>Stramenopiles</taxon>
        <taxon>Ochrophyta</taxon>
        <taxon>Bacillariophyta</taxon>
        <taxon>Coscinodiscophyceae</taxon>
        <taxon>Rhizosoleniophycidae</taxon>
        <taxon>Rhizosoleniales</taxon>
        <taxon>Rhizosoleniaceae</taxon>
        <taxon>Proboscia</taxon>
    </lineage>
</organism>
<evidence type="ECO:0000259" key="7">
    <source>
        <dbReference type="Pfam" id="PF07970"/>
    </source>
</evidence>
<feature type="domain" description="Endoplasmic reticulum vesicle transporter N-terminal" evidence="8">
    <location>
        <begin position="18"/>
        <end position="107"/>
    </location>
</feature>
<name>A0A7S0GAV9_9STRA</name>
<dbReference type="InterPro" id="IPR039542">
    <property type="entry name" value="Erv_N"/>
</dbReference>
<reference evidence="9" key="1">
    <citation type="submission" date="2021-01" db="EMBL/GenBank/DDBJ databases">
        <authorList>
            <person name="Corre E."/>
            <person name="Pelletier E."/>
            <person name="Niang G."/>
            <person name="Scheremetjew M."/>
            <person name="Finn R."/>
            <person name="Kale V."/>
            <person name="Holt S."/>
            <person name="Cochrane G."/>
            <person name="Meng A."/>
            <person name="Brown T."/>
            <person name="Cohen L."/>
        </authorList>
    </citation>
    <scope>NUCLEOTIDE SEQUENCE</scope>
    <source>
        <strain evidence="9">CCAP1064/1</strain>
    </source>
</reference>
<evidence type="ECO:0000256" key="2">
    <source>
        <dbReference type="ARBA" id="ARBA00005648"/>
    </source>
</evidence>
<dbReference type="InterPro" id="IPR045888">
    <property type="entry name" value="Erv"/>
</dbReference>
<dbReference type="AlphaFoldDB" id="A0A7S0GAV9"/>
<evidence type="ECO:0000256" key="6">
    <source>
        <dbReference type="SAM" id="Phobius"/>
    </source>
</evidence>
<evidence type="ECO:0008006" key="10">
    <source>
        <dbReference type="Google" id="ProtNLM"/>
    </source>
</evidence>
<dbReference type="GO" id="GO:0016020">
    <property type="term" value="C:membrane"/>
    <property type="evidence" value="ECO:0007669"/>
    <property type="project" value="UniProtKB-SubCell"/>
</dbReference>
<feature type="transmembrane region" description="Helical" evidence="6">
    <location>
        <begin position="31"/>
        <end position="54"/>
    </location>
</feature>
<feature type="transmembrane region" description="Helical" evidence="6">
    <location>
        <begin position="376"/>
        <end position="398"/>
    </location>
</feature>
<evidence type="ECO:0000256" key="1">
    <source>
        <dbReference type="ARBA" id="ARBA00004141"/>
    </source>
</evidence>
<evidence type="ECO:0000259" key="8">
    <source>
        <dbReference type="Pfam" id="PF13850"/>
    </source>
</evidence>
<keyword evidence="3 6" id="KW-0812">Transmembrane</keyword>
<protein>
    <recommendedName>
        <fullName evidence="10">Endoplasmic reticulum vesicle transporter C-terminal domain-containing protein</fullName>
    </recommendedName>
</protein>
<dbReference type="PANTHER" id="PTHR10984:SF25">
    <property type="entry name" value="ENDOPLASMIC RETICULUM-GOLGI INTERMEDIATE COMPARTMENT PROTEIN 3"/>
    <property type="match status" value="1"/>
</dbReference>
<feature type="domain" description="Endoplasmic reticulum vesicle transporter C-terminal" evidence="7">
    <location>
        <begin position="181"/>
        <end position="399"/>
    </location>
</feature>
<accession>A0A7S0GAV9</accession>
<evidence type="ECO:0000256" key="3">
    <source>
        <dbReference type="ARBA" id="ARBA00022692"/>
    </source>
</evidence>
<dbReference type="PANTHER" id="PTHR10984">
    <property type="entry name" value="ENDOPLASMIC RETICULUM-GOLGI INTERMEDIATE COMPARTMENT PROTEIN"/>
    <property type="match status" value="1"/>
</dbReference>
<dbReference type="GO" id="GO:0030134">
    <property type="term" value="C:COPII-coated ER to Golgi transport vesicle"/>
    <property type="evidence" value="ECO:0007669"/>
    <property type="project" value="TreeGrafter"/>
</dbReference>
<keyword evidence="4 6" id="KW-1133">Transmembrane helix</keyword>
<dbReference type="EMBL" id="HBEL01011074">
    <property type="protein sequence ID" value="CAD8409140.1"/>
    <property type="molecule type" value="Transcribed_RNA"/>
</dbReference>
<keyword evidence="5 6" id="KW-0472">Membrane</keyword>
<comment type="similarity">
    <text evidence="2">Belongs to the ERGIC family.</text>
</comment>
<dbReference type="Pfam" id="PF07970">
    <property type="entry name" value="COPIIcoated_ERV"/>
    <property type="match status" value="1"/>
</dbReference>
<dbReference type="InterPro" id="IPR012936">
    <property type="entry name" value="Erv_C"/>
</dbReference>
<evidence type="ECO:0000256" key="5">
    <source>
        <dbReference type="ARBA" id="ARBA00023136"/>
    </source>
</evidence>
<gene>
    <name evidence="9" type="ORF">PINE0816_LOCUS5262</name>
</gene>
<dbReference type="Pfam" id="PF13850">
    <property type="entry name" value="ERGIC_N"/>
    <property type="match status" value="1"/>
</dbReference>
<comment type="subcellular location">
    <subcellularLocation>
        <location evidence="1">Membrane</location>
        <topology evidence="1">Multi-pass membrane protein</topology>
    </subcellularLocation>
</comment>
<dbReference type="GO" id="GO:0005783">
    <property type="term" value="C:endoplasmic reticulum"/>
    <property type="evidence" value="ECO:0007669"/>
    <property type="project" value="TreeGrafter"/>
</dbReference>
<sequence>MNGIGSSKSSGGGLADRLKRMDAHSSVSDDFLIRTAQGAILSVLTVLAITYFTYAEYIFNFAHTVKDTVHINATAPAGLQVEFDVTLPKIPCALLSIDAADPSGQPQSLHIDTHHRVWKHRLDENGRPKGKRSRFEFGNTMTKDVDHEKEVMDKYGHLVIEEEDVDAAREMRDSEVECGPCYGAGEDGECCNTCDDIKRAYRRAGWQVKDIEKMPVCYHQAASVDEENEGCNVHGIVALSTGGGNLHLAPNREMEKFGTHKQFSFIDMLLNTFESFNVSHTVNMLHFGEEIPGNSGSQLDGQVRNIKDAYGMYQYYITIVPTMYKFLDGRVTETNQFHVTEHMRHVNPGSGRGLPGVFFFYEFSPLHVVFEESRRGWTHFFTGVCAAVGGVFTVMGIFDRIIFGAGKGGGIGGQSSGGFGSLG</sequence>
<proteinExistence type="inferred from homology"/>
<evidence type="ECO:0000313" key="9">
    <source>
        <dbReference type="EMBL" id="CAD8409140.1"/>
    </source>
</evidence>